<dbReference type="OrthoDB" id="10248475at2759"/>
<sequence length="200" mass="23931">MQKKIIGIDCDEVLCLLMKDFIPYMSKKLNLGMKYEDMKEYDLNKYFHLDKKPNWDLFLGYCKEHPKHLEMVPGAREALLALSTKYRLVLITGRVEAIWKDSTEYWINHNFQGVPIEKLIYANDRYCDNTISKDRPVKSILCEEEHISIFIDDRERYVYECMPVCEECILFGEYPWTYHGIKDEHVHYCKDWEAVLKLLL</sequence>
<accession>A0A196SIA7</accession>
<comment type="caution">
    <text evidence="2">The sequence shown here is derived from an EMBL/GenBank/DDBJ whole genome shotgun (WGS) entry which is preliminary data.</text>
</comment>
<dbReference type="GO" id="GO:0008253">
    <property type="term" value="F:5'-nucleotidase activity"/>
    <property type="evidence" value="ECO:0007669"/>
    <property type="project" value="InterPro"/>
</dbReference>
<proteinExistence type="predicted"/>
<dbReference type="InterPro" id="IPR052419">
    <property type="entry name" value="5_3-deoxyribonucleotidase-like"/>
</dbReference>
<dbReference type="GO" id="GO:0009264">
    <property type="term" value="P:deoxyribonucleotide catabolic process"/>
    <property type="evidence" value="ECO:0007669"/>
    <property type="project" value="InterPro"/>
</dbReference>
<dbReference type="InterPro" id="IPR023214">
    <property type="entry name" value="HAD_sf"/>
</dbReference>
<dbReference type="InterPro" id="IPR036412">
    <property type="entry name" value="HAD-like_sf"/>
</dbReference>
<evidence type="ECO:0000313" key="2">
    <source>
        <dbReference type="EMBL" id="OAO16770.1"/>
    </source>
</evidence>
<dbReference type="EMBL" id="LXWW01000063">
    <property type="protein sequence ID" value="OAO16770.1"/>
    <property type="molecule type" value="Genomic_DNA"/>
</dbReference>
<dbReference type="SUPFAM" id="SSF56784">
    <property type="entry name" value="HAD-like"/>
    <property type="match status" value="1"/>
</dbReference>
<name>A0A196SIA7_BLAHN</name>
<keyword evidence="3" id="KW-1185">Reference proteome</keyword>
<dbReference type="Gene3D" id="3.40.50.1000">
    <property type="entry name" value="HAD superfamily/HAD-like"/>
    <property type="match status" value="1"/>
</dbReference>
<dbReference type="PANTHER" id="PTHR35134">
    <property type="entry name" value="NUCLEOTIDASE YQFW-RELATED"/>
    <property type="match status" value="1"/>
</dbReference>
<feature type="active site" description="Proton donor" evidence="1">
    <location>
        <position position="11"/>
    </location>
</feature>
<dbReference type="Proteomes" id="UP000078348">
    <property type="component" value="Unassembled WGS sequence"/>
</dbReference>
<dbReference type="STRING" id="478820.A0A196SIA7"/>
<dbReference type="AlphaFoldDB" id="A0A196SIA7"/>
<gene>
    <name evidence="2" type="ORF">AV274_1525</name>
</gene>
<evidence type="ECO:0000313" key="3">
    <source>
        <dbReference type="Proteomes" id="UP000078348"/>
    </source>
</evidence>
<evidence type="ECO:0000256" key="1">
    <source>
        <dbReference type="PIRSR" id="PIRSR610708-1"/>
    </source>
</evidence>
<dbReference type="Pfam" id="PF06941">
    <property type="entry name" value="NT5C"/>
    <property type="match status" value="1"/>
</dbReference>
<protein>
    <submittedName>
        <fullName evidence="2">5' nucleotidase, deoxy (Pyrimidine), cytosolic type C protein domain containing protein-like protein</fullName>
    </submittedName>
</protein>
<dbReference type="InterPro" id="IPR010708">
    <property type="entry name" value="5'(3')-deoxyribonucleotidase"/>
</dbReference>
<dbReference type="PANTHER" id="PTHR35134:SF2">
    <property type="entry name" value="NUCLEOTIDASE YQFW-RELATED"/>
    <property type="match status" value="1"/>
</dbReference>
<feature type="active site" description="Nucleophile" evidence="1">
    <location>
        <position position="9"/>
    </location>
</feature>
<organism evidence="2 3">
    <name type="scientific">Blastocystis sp. subtype 1 (strain ATCC 50177 / NandII)</name>
    <dbReference type="NCBI Taxonomy" id="478820"/>
    <lineage>
        <taxon>Eukaryota</taxon>
        <taxon>Sar</taxon>
        <taxon>Stramenopiles</taxon>
        <taxon>Bigyra</taxon>
        <taxon>Opalozoa</taxon>
        <taxon>Opalinata</taxon>
        <taxon>Blastocystidae</taxon>
        <taxon>Blastocystis</taxon>
    </lineage>
</organism>
<reference evidence="2 3" key="1">
    <citation type="submission" date="2016-05" db="EMBL/GenBank/DDBJ databases">
        <title>Nuclear genome of Blastocystis sp. subtype 1 NandII.</title>
        <authorList>
            <person name="Gentekaki E."/>
            <person name="Curtis B."/>
            <person name="Stairs C."/>
            <person name="Eme L."/>
            <person name="Herman E."/>
            <person name="Klimes V."/>
            <person name="Arias M.C."/>
            <person name="Elias M."/>
            <person name="Hilliou F."/>
            <person name="Klute M."/>
            <person name="Malik S.-B."/>
            <person name="Pightling A."/>
            <person name="Rachubinski R."/>
            <person name="Salas D."/>
            <person name="Schlacht A."/>
            <person name="Suga H."/>
            <person name="Archibald J."/>
            <person name="Ball S.G."/>
            <person name="Clark G."/>
            <person name="Dacks J."/>
            <person name="Van Der Giezen M."/>
            <person name="Tsaousis A."/>
            <person name="Roger A."/>
        </authorList>
    </citation>
    <scope>NUCLEOTIDE SEQUENCE [LARGE SCALE GENOMIC DNA]</scope>
    <source>
        <strain evidence="3">ATCC 50177 / NandII</strain>
    </source>
</reference>